<dbReference type="Gene3D" id="4.10.830.40">
    <property type="match status" value="1"/>
</dbReference>
<dbReference type="Gene3D" id="3.30.40.10">
    <property type="entry name" value="Zinc/RING finger domain, C3HC4 (zinc finger)"/>
    <property type="match status" value="1"/>
</dbReference>
<evidence type="ECO:0000313" key="11">
    <source>
        <dbReference type="Proteomes" id="UP000215902"/>
    </source>
</evidence>
<dbReference type="SMART" id="SM00336">
    <property type="entry name" value="BBOX"/>
    <property type="match status" value="2"/>
</dbReference>
<dbReference type="Gene3D" id="3.30.160.60">
    <property type="entry name" value="Classic Zinc Finger"/>
    <property type="match status" value="1"/>
</dbReference>
<dbReference type="SUPFAM" id="SSF57850">
    <property type="entry name" value="RING/U-box"/>
    <property type="match status" value="1"/>
</dbReference>
<dbReference type="GO" id="GO:0005654">
    <property type="term" value="C:nucleoplasm"/>
    <property type="evidence" value="ECO:0007669"/>
    <property type="project" value="TreeGrafter"/>
</dbReference>
<keyword evidence="1" id="KW-0479">Metal-binding</keyword>
<gene>
    <name evidence="10" type="ORF">BOX15_Mlig033102g1</name>
    <name evidence="9" type="ORF">BOX15_Mlig033102g2</name>
</gene>
<dbReference type="Proteomes" id="UP000215902">
    <property type="component" value="Unassembled WGS sequence"/>
</dbReference>
<dbReference type="GO" id="GO:0061630">
    <property type="term" value="F:ubiquitin protein ligase activity"/>
    <property type="evidence" value="ECO:0007669"/>
    <property type="project" value="TreeGrafter"/>
</dbReference>
<dbReference type="GO" id="GO:0008270">
    <property type="term" value="F:zinc ion binding"/>
    <property type="evidence" value="ECO:0007669"/>
    <property type="project" value="UniProtKB-KW"/>
</dbReference>
<feature type="compositionally biased region" description="Basic and acidic residues" evidence="6">
    <location>
        <begin position="17"/>
        <end position="31"/>
    </location>
</feature>
<keyword evidence="2 4" id="KW-0863">Zinc-finger</keyword>
<evidence type="ECO:0000256" key="6">
    <source>
        <dbReference type="SAM" id="MobiDB-lite"/>
    </source>
</evidence>
<dbReference type="STRING" id="282301.A0A267GZE4"/>
<evidence type="ECO:0000313" key="10">
    <source>
        <dbReference type="EMBL" id="PAA90687.1"/>
    </source>
</evidence>
<dbReference type="PROSITE" id="PS00518">
    <property type="entry name" value="ZF_RING_1"/>
    <property type="match status" value="1"/>
</dbReference>
<evidence type="ECO:0000256" key="3">
    <source>
        <dbReference type="ARBA" id="ARBA00022833"/>
    </source>
</evidence>
<keyword evidence="3" id="KW-0862">Zinc</keyword>
<keyword evidence="11" id="KW-1185">Reference proteome</keyword>
<feature type="domain" description="B box-type" evidence="8">
    <location>
        <begin position="150"/>
        <end position="201"/>
    </location>
</feature>
<dbReference type="InterPro" id="IPR001841">
    <property type="entry name" value="Znf_RING"/>
</dbReference>
<dbReference type="PANTHER" id="PTHR25462:SF305">
    <property type="entry name" value="RING-TYPE DOMAIN-CONTAINING PROTEIN"/>
    <property type="match status" value="1"/>
</dbReference>
<evidence type="ECO:0008006" key="12">
    <source>
        <dbReference type="Google" id="ProtNLM"/>
    </source>
</evidence>
<dbReference type="PROSITE" id="PS50089">
    <property type="entry name" value="ZF_RING_2"/>
    <property type="match status" value="1"/>
</dbReference>
<dbReference type="PANTHER" id="PTHR25462">
    <property type="entry name" value="BONUS, ISOFORM C-RELATED"/>
    <property type="match status" value="1"/>
</dbReference>
<feature type="compositionally biased region" description="Basic and acidic residues" evidence="6">
    <location>
        <begin position="497"/>
        <end position="515"/>
    </location>
</feature>
<protein>
    <recommendedName>
        <fullName evidence="12">RING-type domain-containing protein</fullName>
    </recommendedName>
</protein>
<dbReference type="PROSITE" id="PS50119">
    <property type="entry name" value="ZF_BBOX"/>
    <property type="match status" value="2"/>
</dbReference>
<dbReference type="Pfam" id="PF13445">
    <property type="entry name" value="zf-RING_UBOX"/>
    <property type="match status" value="1"/>
</dbReference>
<proteinExistence type="predicted"/>
<dbReference type="SUPFAM" id="SSF57845">
    <property type="entry name" value="B-box zinc-binding domain"/>
    <property type="match status" value="1"/>
</dbReference>
<comment type="caution">
    <text evidence="10">The sequence shown here is derived from an EMBL/GenBank/DDBJ whole genome shotgun (WGS) entry which is preliminary data.</text>
</comment>
<dbReference type="InterPro" id="IPR017907">
    <property type="entry name" value="Znf_RING_CS"/>
</dbReference>
<feature type="compositionally biased region" description="Gly residues" evidence="6">
    <location>
        <begin position="590"/>
        <end position="606"/>
    </location>
</feature>
<feature type="coiled-coil region" evidence="5">
    <location>
        <begin position="270"/>
        <end position="297"/>
    </location>
</feature>
<feature type="region of interest" description="Disordered" evidence="6">
    <location>
        <begin position="15"/>
        <end position="42"/>
    </location>
</feature>
<accession>A0A267GZE4</accession>
<name>A0A267GZE4_9PLAT</name>
<feature type="domain" description="RING-type" evidence="7">
    <location>
        <begin position="69"/>
        <end position="118"/>
    </location>
</feature>
<dbReference type="EMBL" id="NIVC01000283">
    <property type="protein sequence ID" value="PAA86352.1"/>
    <property type="molecule type" value="Genomic_DNA"/>
</dbReference>
<evidence type="ECO:0000256" key="5">
    <source>
        <dbReference type="SAM" id="Coils"/>
    </source>
</evidence>
<keyword evidence="5" id="KW-0175">Coiled coil</keyword>
<feature type="compositionally biased region" description="Low complexity" evidence="6">
    <location>
        <begin position="527"/>
        <end position="553"/>
    </location>
</feature>
<dbReference type="SMART" id="SM00184">
    <property type="entry name" value="RING"/>
    <property type="match status" value="2"/>
</dbReference>
<dbReference type="InterPro" id="IPR013083">
    <property type="entry name" value="Znf_RING/FYVE/PHD"/>
</dbReference>
<evidence type="ECO:0000313" key="9">
    <source>
        <dbReference type="EMBL" id="PAA86352.1"/>
    </source>
</evidence>
<evidence type="ECO:0000256" key="2">
    <source>
        <dbReference type="ARBA" id="ARBA00022771"/>
    </source>
</evidence>
<reference evidence="10 11" key="1">
    <citation type="submission" date="2017-06" db="EMBL/GenBank/DDBJ databases">
        <title>A platform for efficient transgenesis in Macrostomum lignano, a flatworm model organism for stem cell research.</title>
        <authorList>
            <person name="Berezikov E."/>
        </authorList>
    </citation>
    <scope>NUCLEOTIDE SEQUENCE [LARGE SCALE GENOMIC DNA]</scope>
    <source>
        <strain evidence="10">DV1</strain>
        <tissue evidence="10">Whole organism</tissue>
    </source>
</reference>
<dbReference type="AlphaFoldDB" id="A0A267GZE4"/>
<dbReference type="EMBL" id="NIVC01000105">
    <property type="protein sequence ID" value="PAA90687.1"/>
    <property type="molecule type" value="Genomic_DNA"/>
</dbReference>
<evidence type="ECO:0000259" key="8">
    <source>
        <dbReference type="PROSITE" id="PS50119"/>
    </source>
</evidence>
<feature type="domain" description="B box-type" evidence="8">
    <location>
        <begin position="204"/>
        <end position="245"/>
    </location>
</feature>
<organism evidence="10 11">
    <name type="scientific">Macrostomum lignano</name>
    <dbReference type="NCBI Taxonomy" id="282301"/>
    <lineage>
        <taxon>Eukaryota</taxon>
        <taxon>Metazoa</taxon>
        <taxon>Spiralia</taxon>
        <taxon>Lophotrochozoa</taxon>
        <taxon>Platyhelminthes</taxon>
        <taxon>Rhabditophora</taxon>
        <taxon>Macrostomorpha</taxon>
        <taxon>Macrostomida</taxon>
        <taxon>Macrostomidae</taxon>
        <taxon>Macrostomum</taxon>
    </lineage>
</organism>
<dbReference type="InterPro" id="IPR047153">
    <property type="entry name" value="TRIM45/56/19-like"/>
</dbReference>
<dbReference type="OrthoDB" id="342730at2759"/>
<dbReference type="Pfam" id="PF00643">
    <property type="entry name" value="zf-B_box"/>
    <property type="match status" value="1"/>
</dbReference>
<evidence type="ECO:0000256" key="4">
    <source>
        <dbReference type="PROSITE-ProRule" id="PRU00024"/>
    </source>
</evidence>
<feature type="region of interest" description="Disordered" evidence="6">
    <location>
        <begin position="497"/>
        <end position="606"/>
    </location>
</feature>
<evidence type="ECO:0000259" key="7">
    <source>
        <dbReference type="PROSITE" id="PS50089"/>
    </source>
</evidence>
<evidence type="ECO:0000256" key="1">
    <source>
        <dbReference type="ARBA" id="ARBA00022723"/>
    </source>
</evidence>
<sequence length="606" mass="67060">MSSISSRLAFRNQNATGEEKVRSKSVIDHSSGKSAASGGSRFSPSPIMSVPVGSAGKLVQEIHDEFLVCKICMEPFKTPKCLACLHTFCEVCIENHIASEAAYKKYSDYREFTCPLCRKRTQLPLGGAKKLPDNFLISNLSDTMDRQKVSGTANCDICKTVAKKLKDAASKCLDCNKLLCSSCVEQHKETKVTRDHSIFDVETEKDVICKEHEDEVVRFYCEPCQACICIICTFNEHKDHEVSNFSEAVVKYKADIEGILVDCKSKIEVYEKYVERVAGTERQITEAEQKIRELAIEFISDIRQREKQLIDEIHNLYGKQTMEVIGRKADLQSALSTLKSTCALTEMVLQGKDIELLLLKKEVQEKLSSLSSAMDLDLPKTMSKEIRFLPGHIELGSIQDMDKPNASKFRSCIVSNSSYSSLTSSMDTVGGNEDTESVEVQTEPVDFLRESCMMVDFTPTRDVGQFGSAISAVAAAAAASAASSAEMVSAETQTVAKELRDQESATVPVEREDRGVNTSRMASRAAQQQQQQQQQPQQAVPQSPQQQQQQPQQVNLEDADQQQQQQQQSGFFNRRRHHRRMMGAASLDEFGGGGGGGGGYPGVTDL</sequence>
<dbReference type="InterPro" id="IPR000315">
    <property type="entry name" value="Znf_B-box"/>
</dbReference>
<dbReference type="InterPro" id="IPR027370">
    <property type="entry name" value="Znf-RING_euk"/>
</dbReference>